<dbReference type="InterPro" id="IPR025300">
    <property type="entry name" value="BetaGal_jelly_roll_dom"/>
</dbReference>
<evidence type="ECO:0000256" key="1">
    <source>
        <dbReference type="ARBA" id="ARBA00022801"/>
    </source>
</evidence>
<dbReference type="STRING" id="231916.A0A409X262"/>
<evidence type="ECO:0000256" key="2">
    <source>
        <dbReference type="ARBA" id="ARBA00023295"/>
    </source>
</evidence>
<dbReference type="AlphaFoldDB" id="A0A409X262"/>
<name>A0A409X262_9AGAR</name>
<comment type="caution">
    <text evidence="5">The sequence shown here is derived from an EMBL/GenBank/DDBJ whole genome shotgun (WGS) entry which is preliminary data.</text>
</comment>
<feature type="domain" description="Beta-galactosidase jelly roll" evidence="4">
    <location>
        <begin position="49"/>
        <end position="162"/>
    </location>
</feature>
<feature type="compositionally biased region" description="Pro residues" evidence="3">
    <location>
        <begin position="322"/>
        <end position="335"/>
    </location>
</feature>
<evidence type="ECO:0000313" key="6">
    <source>
        <dbReference type="Proteomes" id="UP000284706"/>
    </source>
</evidence>
<dbReference type="Proteomes" id="UP000284706">
    <property type="component" value="Unassembled WGS sequence"/>
</dbReference>
<dbReference type="Pfam" id="PF13364">
    <property type="entry name" value="BetaGal_ABD2"/>
    <property type="match status" value="1"/>
</dbReference>
<dbReference type="Gene3D" id="2.60.120.260">
    <property type="entry name" value="Galactose-binding domain-like"/>
    <property type="match status" value="1"/>
</dbReference>
<feature type="non-terminal residue" evidence="5">
    <location>
        <position position="1"/>
    </location>
</feature>
<evidence type="ECO:0000259" key="4">
    <source>
        <dbReference type="Pfam" id="PF13364"/>
    </source>
</evidence>
<proteinExistence type="predicted"/>
<evidence type="ECO:0000256" key="3">
    <source>
        <dbReference type="SAM" id="MobiDB-lite"/>
    </source>
</evidence>
<dbReference type="InterPro" id="IPR008979">
    <property type="entry name" value="Galactose-bd-like_sf"/>
</dbReference>
<keyword evidence="2" id="KW-0326">Glycosidase</keyword>
<dbReference type="InParanoid" id="A0A409X262"/>
<dbReference type="SUPFAM" id="SSF49785">
    <property type="entry name" value="Galactose-binding domain-like"/>
    <property type="match status" value="1"/>
</dbReference>
<dbReference type="GO" id="GO:0004565">
    <property type="term" value="F:beta-galactosidase activity"/>
    <property type="evidence" value="ECO:0007669"/>
    <property type="project" value="UniProtKB-ARBA"/>
</dbReference>
<feature type="region of interest" description="Disordered" evidence="3">
    <location>
        <begin position="298"/>
        <end position="342"/>
    </location>
</feature>
<feature type="compositionally biased region" description="Low complexity" evidence="3">
    <location>
        <begin position="424"/>
        <end position="435"/>
    </location>
</feature>
<protein>
    <recommendedName>
        <fullName evidence="4">Beta-galactosidase jelly roll domain-containing protein</fullName>
    </recommendedName>
</protein>
<organism evidence="5 6">
    <name type="scientific">Gymnopilus dilepis</name>
    <dbReference type="NCBI Taxonomy" id="231916"/>
    <lineage>
        <taxon>Eukaryota</taxon>
        <taxon>Fungi</taxon>
        <taxon>Dikarya</taxon>
        <taxon>Basidiomycota</taxon>
        <taxon>Agaricomycotina</taxon>
        <taxon>Agaricomycetes</taxon>
        <taxon>Agaricomycetidae</taxon>
        <taxon>Agaricales</taxon>
        <taxon>Agaricineae</taxon>
        <taxon>Hymenogastraceae</taxon>
        <taxon>Gymnopilus</taxon>
    </lineage>
</organism>
<feature type="non-terminal residue" evidence="5">
    <location>
        <position position="514"/>
    </location>
</feature>
<keyword evidence="1" id="KW-0378">Hydrolase</keyword>
<dbReference type="OrthoDB" id="1657402at2759"/>
<sequence length="514" mass="54864">ANVLKSPRGIRGFQLDVGNFTEWRVQGKVGGYKNFPDKTRGVLNEGGLYGERQGWHLPNYPLSPSTSWASRPLSSGLPSSQPGIGFFINQFELDIPENVDAMLSFVFTEPLGQAYRARLFVNGWMMGKRIGGLGPQSKFPVHEGILNYHGKNTVAIALWSMASANETISPNLELVLDAAFEGGVGGVGVDNPGWSAVGLAGKLISKNSDWNQQQKASHKRQDNEIHLRAGSAHIGHSHWTIVAEYWNIKDQDPTTGSGSVLRVPAVPASLTTTTHNAIVQILAFVGDLRWGSDSRWDEMEEVEGESGLTESPDSERPSSLFLPPPSAASPPPPSPSVLSSNRKTQCLDELHPEDKQDKMSSSSASTDAVLTQILAQLEAMQIAQQTMQAKLDALAQERTPLSPIEPRMVTSVPSTPTRGDKDTSSASTPASPSAVSYAAAARAPAAADESKLDEAADSASDVAVRAALIGAPPPPPKALVGAVAGKEDAKAQAQAQMSDKEREKILYPGRVLLS</sequence>
<accession>A0A409X262</accession>
<gene>
    <name evidence="5" type="ORF">CVT26_011759</name>
</gene>
<dbReference type="EMBL" id="NHYE01004392">
    <property type="protein sequence ID" value="PPQ84848.1"/>
    <property type="molecule type" value="Genomic_DNA"/>
</dbReference>
<feature type="region of interest" description="Disordered" evidence="3">
    <location>
        <begin position="406"/>
        <end position="435"/>
    </location>
</feature>
<keyword evidence="6" id="KW-1185">Reference proteome</keyword>
<reference evidence="5 6" key="1">
    <citation type="journal article" date="2018" name="Evol. Lett.">
        <title>Horizontal gene cluster transfer increased hallucinogenic mushroom diversity.</title>
        <authorList>
            <person name="Reynolds H.T."/>
            <person name="Vijayakumar V."/>
            <person name="Gluck-Thaler E."/>
            <person name="Korotkin H.B."/>
            <person name="Matheny P.B."/>
            <person name="Slot J.C."/>
        </authorList>
    </citation>
    <scope>NUCLEOTIDE SEQUENCE [LARGE SCALE GENOMIC DNA]</scope>
    <source>
        <strain evidence="5 6">SRW20</strain>
    </source>
</reference>
<evidence type="ECO:0000313" key="5">
    <source>
        <dbReference type="EMBL" id="PPQ84848.1"/>
    </source>
</evidence>